<accession>A0A645A8M0</accession>
<dbReference type="AlphaFoldDB" id="A0A645A8M0"/>
<evidence type="ECO:0000256" key="1">
    <source>
        <dbReference type="SAM" id="Coils"/>
    </source>
</evidence>
<proteinExistence type="predicted"/>
<reference evidence="2" key="1">
    <citation type="submission" date="2019-08" db="EMBL/GenBank/DDBJ databases">
        <authorList>
            <person name="Kucharzyk K."/>
            <person name="Murdoch R.W."/>
            <person name="Higgins S."/>
            <person name="Loffler F."/>
        </authorList>
    </citation>
    <scope>NUCLEOTIDE SEQUENCE</scope>
</reference>
<protein>
    <recommendedName>
        <fullName evidence="3">DUF2313 domain-containing protein</fullName>
    </recommendedName>
</protein>
<evidence type="ECO:0000313" key="2">
    <source>
        <dbReference type="EMBL" id="MPM49472.1"/>
    </source>
</evidence>
<keyword evidence="1" id="KW-0175">Coiled coil</keyword>
<organism evidence="2">
    <name type="scientific">bioreactor metagenome</name>
    <dbReference type="NCBI Taxonomy" id="1076179"/>
    <lineage>
        <taxon>unclassified sequences</taxon>
        <taxon>metagenomes</taxon>
        <taxon>ecological metagenomes</taxon>
    </lineage>
</organism>
<sequence>MAEYEAHLKNLLAPLGIYNLRDGTLNESALFAAAVGLDGVSDKLEKAEREALTVTAESEGLQRREALITRRPAANTIPLRRSAIAALLQIDADSFSLDSINRTISGCGIKALAQEMGGGKIRIVFPEVAGIPEEFRQIQKIVLDIIPCHLETEFYFRYMLWSECESHGWTWAEVESGEHTWYSFELAV</sequence>
<name>A0A645A8M0_9ZZZZ</name>
<gene>
    <name evidence="2" type="ORF">SDC9_96202</name>
</gene>
<feature type="coiled-coil region" evidence="1">
    <location>
        <begin position="37"/>
        <end position="64"/>
    </location>
</feature>
<evidence type="ECO:0008006" key="3">
    <source>
        <dbReference type="Google" id="ProtNLM"/>
    </source>
</evidence>
<dbReference type="EMBL" id="VSSQ01012539">
    <property type="protein sequence ID" value="MPM49472.1"/>
    <property type="molecule type" value="Genomic_DNA"/>
</dbReference>
<comment type="caution">
    <text evidence="2">The sequence shown here is derived from an EMBL/GenBank/DDBJ whole genome shotgun (WGS) entry which is preliminary data.</text>
</comment>